<keyword evidence="1" id="KW-0812">Transmembrane</keyword>
<organism evidence="2 3">
    <name type="scientific">Enterococcus lacertideformus</name>
    <dbReference type="NCBI Taxonomy" id="2771493"/>
    <lineage>
        <taxon>Bacteria</taxon>
        <taxon>Bacillati</taxon>
        <taxon>Bacillota</taxon>
        <taxon>Bacilli</taxon>
        <taxon>Lactobacillales</taxon>
        <taxon>Enterococcaceae</taxon>
        <taxon>Enterococcus</taxon>
    </lineage>
</organism>
<dbReference type="AlphaFoldDB" id="A0A931AUT4"/>
<keyword evidence="1" id="KW-1133">Transmembrane helix</keyword>
<evidence type="ECO:0000313" key="3">
    <source>
        <dbReference type="Proteomes" id="UP000637757"/>
    </source>
</evidence>
<keyword evidence="1" id="KW-0472">Membrane</keyword>
<name>A0A931AUT4_9ENTE</name>
<feature type="transmembrane region" description="Helical" evidence="1">
    <location>
        <begin position="30"/>
        <end position="48"/>
    </location>
</feature>
<protein>
    <submittedName>
        <fullName evidence="2">Uncharacterized protein</fullName>
    </submittedName>
</protein>
<dbReference type="Proteomes" id="UP000637757">
    <property type="component" value="Unassembled WGS sequence"/>
</dbReference>
<evidence type="ECO:0000256" key="1">
    <source>
        <dbReference type="SAM" id="Phobius"/>
    </source>
</evidence>
<reference evidence="2" key="1">
    <citation type="submission" date="2020-09" db="EMBL/GenBank/DDBJ databases">
        <title>Genomic insights into the novelty and pathogenicity of a unique biofilm-forming Enterococcus sp. bacteria (Enterococcus lacertideformus) identified in reptiles.</title>
        <authorList>
            <person name="Agius J.E."/>
            <person name="Phalen D.N."/>
            <person name="Rose K."/>
            <person name="Eden J.-S."/>
        </authorList>
    </citation>
    <scope>NUCLEOTIDE SEQUENCE</scope>
    <source>
        <strain evidence="2">PHRS 0518</strain>
    </source>
</reference>
<feature type="transmembrane region" description="Helical" evidence="1">
    <location>
        <begin position="5"/>
        <end position="24"/>
    </location>
</feature>
<keyword evidence="3" id="KW-1185">Reference proteome</keyword>
<comment type="caution">
    <text evidence="2">The sequence shown here is derived from an EMBL/GenBank/DDBJ whole genome shotgun (WGS) entry which is preliminary data.</text>
</comment>
<evidence type="ECO:0000313" key="2">
    <source>
        <dbReference type="EMBL" id="MBF8808147.1"/>
    </source>
</evidence>
<sequence>MNKYLYYRIMMPTAFVALLMFFIPGLPVRSIFGFLVMFVGLGRYYYLLHKK</sequence>
<dbReference type="EMBL" id="JADAKE010000016">
    <property type="protein sequence ID" value="MBF8808147.1"/>
    <property type="molecule type" value="Genomic_DNA"/>
</dbReference>
<proteinExistence type="predicted"/>
<accession>A0A931AUT4</accession>
<gene>
    <name evidence="2" type="ORF">IC227_07305</name>
</gene>